<proteinExistence type="predicted"/>
<comment type="caution">
    <text evidence="2">The sequence shown here is derived from an EMBL/GenBank/DDBJ whole genome shotgun (WGS) entry which is preliminary data.</text>
</comment>
<evidence type="ECO:0000256" key="1">
    <source>
        <dbReference type="SAM" id="Phobius"/>
    </source>
</evidence>
<accession>A0A4Y9K2B1</accession>
<protein>
    <submittedName>
        <fullName evidence="2">Uncharacterized protein</fullName>
    </submittedName>
</protein>
<feature type="transmembrane region" description="Helical" evidence="1">
    <location>
        <begin position="6"/>
        <end position="23"/>
    </location>
</feature>
<reference evidence="2 3" key="1">
    <citation type="submission" date="2019-03" db="EMBL/GenBank/DDBJ databases">
        <title>Diversity of the mouse oral microbiome.</title>
        <authorList>
            <person name="Joseph S."/>
            <person name="Aduse-Opoku J."/>
            <person name="Curtis M."/>
            <person name="Wade W."/>
            <person name="Hashim A."/>
        </authorList>
    </citation>
    <scope>NUCLEOTIDE SEQUENCE [LARGE SCALE GENOMIC DNA]</scope>
    <source>
        <strain evidence="2 3">WT12</strain>
    </source>
</reference>
<dbReference type="AlphaFoldDB" id="A0A4Y9K2B1"/>
<dbReference type="RefSeq" id="WP_135055857.1">
    <property type="nucleotide sequence ID" value="NZ_JADGLC010000010.1"/>
</dbReference>
<organism evidence="2 3">
    <name type="scientific">Muribacter muris</name>
    <dbReference type="NCBI Taxonomy" id="67855"/>
    <lineage>
        <taxon>Bacteria</taxon>
        <taxon>Pseudomonadati</taxon>
        <taxon>Pseudomonadota</taxon>
        <taxon>Gammaproteobacteria</taxon>
        <taxon>Pasteurellales</taxon>
        <taxon>Pasteurellaceae</taxon>
        <taxon>Muribacter</taxon>
    </lineage>
</organism>
<keyword evidence="1" id="KW-0472">Membrane</keyword>
<dbReference type="Proteomes" id="UP000297396">
    <property type="component" value="Unassembled WGS sequence"/>
</dbReference>
<gene>
    <name evidence="2" type="ORF">E4T80_05565</name>
</gene>
<keyword evidence="1" id="KW-1133">Transmembrane helix</keyword>
<evidence type="ECO:0000313" key="3">
    <source>
        <dbReference type="Proteomes" id="UP000297396"/>
    </source>
</evidence>
<keyword evidence="1" id="KW-0812">Transmembrane</keyword>
<evidence type="ECO:0000313" key="2">
    <source>
        <dbReference type="EMBL" id="TFV10855.1"/>
    </source>
</evidence>
<name>A0A4Y9K2B1_9PAST</name>
<dbReference type="EMBL" id="SPPA01000010">
    <property type="protein sequence ID" value="TFV10855.1"/>
    <property type="molecule type" value="Genomic_DNA"/>
</dbReference>
<sequence length="137" mass="15889">MNDIFIIISIIVILATLALWNSGRKVRKTFYQAIENAQNYILYNPSSVLAEYYTQPNSSKKKEVELLGIDHVLKTETNDEIRKAVKIIMAHLVVEEVRTVYRHMSEEETLRMLSHNAKTKEKFEEAVSLVSMFRSII</sequence>